<organism evidence="9 10">
    <name type="scientific">Streptomyces cinnamoneus</name>
    <name type="common">Streptoverticillium cinnamoneum</name>
    <dbReference type="NCBI Taxonomy" id="53446"/>
    <lineage>
        <taxon>Bacteria</taxon>
        <taxon>Bacillati</taxon>
        <taxon>Actinomycetota</taxon>
        <taxon>Actinomycetes</taxon>
        <taxon>Kitasatosporales</taxon>
        <taxon>Streptomycetaceae</taxon>
        <taxon>Streptomyces</taxon>
        <taxon>Streptomyces cinnamoneus group</taxon>
    </lineage>
</organism>
<keyword evidence="7" id="KW-1133">Transmembrane helix</keyword>
<dbReference type="GO" id="GO:0016491">
    <property type="term" value="F:oxidoreductase activity"/>
    <property type="evidence" value="ECO:0007669"/>
    <property type="project" value="UniProtKB-KW"/>
</dbReference>
<evidence type="ECO:0000256" key="1">
    <source>
        <dbReference type="ARBA" id="ARBA00005791"/>
    </source>
</evidence>
<dbReference type="RefSeq" id="WP_099197469.1">
    <property type="nucleotide sequence ID" value="NZ_NHZO01000012.1"/>
</dbReference>
<keyword evidence="7" id="KW-0812">Transmembrane</keyword>
<evidence type="ECO:0000313" key="10">
    <source>
        <dbReference type="Proteomes" id="UP000222531"/>
    </source>
</evidence>
<feature type="region of interest" description="Disordered" evidence="6">
    <location>
        <begin position="260"/>
        <end position="321"/>
    </location>
</feature>
<keyword evidence="5" id="KW-0676">Redox-active center</keyword>
<dbReference type="SUPFAM" id="SSF52833">
    <property type="entry name" value="Thioredoxin-like"/>
    <property type="match status" value="1"/>
</dbReference>
<comment type="similarity">
    <text evidence="1">Belongs to the thioredoxin family. DsbA subfamily.</text>
</comment>
<dbReference type="Proteomes" id="UP000222531">
    <property type="component" value="Unassembled WGS sequence"/>
</dbReference>
<feature type="domain" description="Thioredoxin-like fold" evidence="8">
    <location>
        <begin position="86"/>
        <end position="256"/>
    </location>
</feature>
<evidence type="ECO:0000313" key="9">
    <source>
        <dbReference type="EMBL" id="PHQ53564.1"/>
    </source>
</evidence>
<dbReference type="Gene3D" id="3.40.30.10">
    <property type="entry name" value="Glutaredoxin"/>
    <property type="match status" value="1"/>
</dbReference>
<keyword evidence="10" id="KW-1185">Reference proteome</keyword>
<comment type="caution">
    <text evidence="9">The sequence shown here is derived from an EMBL/GenBank/DDBJ whole genome shotgun (WGS) entry which is preliminary data.</text>
</comment>
<reference evidence="9 10" key="1">
    <citation type="journal article" date="2017" name="Biochemistry">
        <title>Identification of the Biosynthetic Pathway for the Antibiotic Bicyclomycin.</title>
        <authorList>
            <person name="Patteson J."/>
            <person name="Cai W."/>
            <person name="Johnson R.A."/>
            <person name="Santa Maria K."/>
            <person name="Li B."/>
        </authorList>
    </citation>
    <scope>NUCLEOTIDE SEQUENCE [LARGE SCALE GENOMIC DNA]</scope>
    <source>
        <strain evidence="9 10">ATCC 21532</strain>
    </source>
</reference>
<keyword evidence="3" id="KW-0560">Oxidoreductase</keyword>
<evidence type="ECO:0000256" key="3">
    <source>
        <dbReference type="ARBA" id="ARBA00023002"/>
    </source>
</evidence>
<evidence type="ECO:0000259" key="8">
    <source>
        <dbReference type="Pfam" id="PF13462"/>
    </source>
</evidence>
<keyword evidence="4" id="KW-1015">Disulfide bond</keyword>
<keyword evidence="2" id="KW-0732">Signal</keyword>
<dbReference type="Pfam" id="PF13462">
    <property type="entry name" value="Thioredoxin_4"/>
    <property type="match status" value="1"/>
</dbReference>
<feature type="compositionally biased region" description="Basic and acidic residues" evidence="6">
    <location>
        <begin position="1"/>
        <end position="26"/>
    </location>
</feature>
<keyword evidence="7" id="KW-0472">Membrane</keyword>
<dbReference type="InterPro" id="IPR012336">
    <property type="entry name" value="Thioredoxin-like_fold"/>
</dbReference>
<gene>
    <name evidence="9" type="ORF">BLA24_00505</name>
</gene>
<evidence type="ECO:0000256" key="6">
    <source>
        <dbReference type="SAM" id="MobiDB-lite"/>
    </source>
</evidence>
<dbReference type="PANTHER" id="PTHR13887">
    <property type="entry name" value="GLUTATHIONE S-TRANSFERASE KAPPA"/>
    <property type="match status" value="1"/>
</dbReference>
<feature type="compositionally biased region" description="Low complexity" evidence="6">
    <location>
        <begin position="296"/>
        <end position="321"/>
    </location>
</feature>
<evidence type="ECO:0000256" key="4">
    <source>
        <dbReference type="ARBA" id="ARBA00023157"/>
    </source>
</evidence>
<dbReference type="InterPro" id="IPR036249">
    <property type="entry name" value="Thioredoxin-like_sf"/>
</dbReference>
<evidence type="ECO:0000256" key="5">
    <source>
        <dbReference type="ARBA" id="ARBA00023284"/>
    </source>
</evidence>
<feature type="transmembrane region" description="Helical" evidence="7">
    <location>
        <begin position="32"/>
        <end position="54"/>
    </location>
</feature>
<accession>A0A2G1XQP8</accession>
<dbReference type="AlphaFoldDB" id="A0A2G1XQP8"/>
<feature type="region of interest" description="Disordered" evidence="6">
    <location>
        <begin position="1"/>
        <end position="27"/>
    </location>
</feature>
<dbReference type="PANTHER" id="PTHR13887:SF14">
    <property type="entry name" value="DISULFIDE BOND FORMATION PROTEIN D"/>
    <property type="match status" value="1"/>
</dbReference>
<dbReference type="EMBL" id="NHZO01000012">
    <property type="protein sequence ID" value="PHQ53564.1"/>
    <property type="molecule type" value="Genomic_DNA"/>
</dbReference>
<evidence type="ECO:0000256" key="2">
    <source>
        <dbReference type="ARBA" id="ARBA00022729"/>
    </source>
</evidence>
<proteinExistence type="inferred from homology"/>
<protein>
    <recommendedName>
        <fullName evidence="8">Thioredoxin-like fold domain-containing protein</fullName>
    </recommendedName>
</protein>
<evidence type="ECO:0000256" key="7">
    <source>
        <dbReference type="SAM" id="Phobius"/>
    </source>
</evidence>
<name>A0A2G1XQP8_STRCJ</name>
<sequence length="321" mass="33087">MSQKNSEGKRSARERLHEQRQKEEARAKRKRTLIAAVVVVAVLGVGGGVAALVASTNHAKDNKQHATGPLVAPQGAIGKDNLAVPVGGSGAKATLVVYEDFRCPGCGMFENGYRDTIHDLEDKGQLKAEYHLVTLIDKNLGGSGSVNAANAAACAQDAGKFRAYHDELYKNQPPETDDAFAKKDRLLTLADKVAGLNTASFKKCVEEGTHDSWVHKSQEAFSTSGYRATPTVLLGGKSIYGDPANPLTPEKFRKMVADAQKGGGAGKGSGAPGETGVGKGAASPSGAVPSGLVPSAPEKGAAEKGAAASSAPAMGGARERG</sequence>
<feature type="compositionally biased region" description="Gly residues" evidence="6">
    <location>
        <begin position="261"/>
        <end position="279"/>
    </location>
</feature>
<dbReference type="OrthoDB" id="4135024at2"/>